<feature type="non-terminal residue" evidence="2">
    <location>
        <position position="67"/>
    </location>
</feature>
<evidence type="ECO:0000256" key="1">
    <source>
        <dbReference type="SAM" id="MobiDB-lite"/>
    </source>
</evidence>
<reference evidence="2" key="1">
    <citation type="submission" date="2021-02" db="EMBL/GenBank/DDBJ databases">
        <authorList>
            <person name="Nowell W R."/>
        </authorList>
    </citation>
    <scope>NUCLEOTIDE SEQUENCE</scope>
</reference>
<feature type="compositionally biased region" description="Basic and acidic residues" evidence="1">
    <location>
        <begin position="1"/>
        <end position="10"/>
    </location>
</feature>
<evidence type="ECO:0000313" key="3">
    <source>
        <dbReference type="Proteomes" id="UP000676336"/>
    </source>
</evidence>
<sequence length="67" mass="7525">MEAITTERMEITISLNDNNDKSEVTTITTTTTNSNKRKQQMTPSSSQRSTSHPLAKRIKKSSQINIT</sequence>
<feature type="compositionally biased region" description="Polar residues" evidence="1">
    <location>
        <begin position="40"/>
        <end position="52"/>
    </location>
</feature>
<dbReference type="Proteomes" id="UP000676336">
    <property type="component" value="Unassembled WGS sequence"/>
</dbReference>
<name>A0A8S3E5B7_9BILA</name>
<accession>A0A8S3E5B7</accession>
<gene>
    <name evidence="2" type="ORF">SMN809_LOCUS59297</name>
</gene>
<dbReference type="EMBL" id="CAJOBI010225773">
    <property type="protein sequence ID" value="CAF5052655.1"/>
    <property type="molecule type" value="Genomic_DNA"/>
</dbReference>
<protein>
    <submittedName>
        <fullName evidence="2">Uncharacterized protein</fullName>
    </submittedName>
</protein>
<comment type="caution">
    <text evidence="2">The sequence shown here is derived from an EMBL/GenBank/DDBJ whole genome shotgun (WGS) entry which is preliminary data.</text>
</comment>
<organism evidence="2 3">
    <name type="scientific">Rotaria magnacalcarata</name>
    <dbReference type="NCBI Taxonomy" id="392030"/>
    <lineage>
        <taxon>Eukaryota</taxon>
        <taxon>Metazoa</taxon>
        <taxon>Spiralia</taxon>
        <taxon>Gnathifera</taxon>
        <taxon>Rotifera</taxon>
        <taxon>Eurotatoria</taxon>
        <taxon>Bdelloidea</taxon>
        <taxon>Philodinida</taxon>
        <taxon>Philodinidae</taxon>
        <taxon>Rotaria</taxon>
    </lineage>
</organism>
<proteinExistence type="predicted"/>
<evidence type="ECO:0000313" key="2">
    <source>
        <dbReference type="EMBL" id="CAF5052655.1"/>
    </source>
</evidence>
<dbReference type="AlphaFoldDB" id="A0A8S3E5B7"/>
<feature type="region of interest" description="Disordered" evidence="1">
    <location>
        <begin position="1"/>
        <end position="67"/>
    </location>
</feature>